<sequence length="148" mass="16920">MASSSNVSLPSPSIFGGEENDFWSARMKTYLRAYDLWDTVVNGYTPPVEGNEVEDLTVQQIKKQKEDSTKNFKALSFLHSAVEPSLFPRIVGASIAKEAWETFQEKFQGSERVRAIRLLNLRRDFHNLKMKDSEAVKEYVSKLMKVVN</sequence>
<reference evidence="2" key="1">
    <citation type="submission" date="2016-04" db="EMBL/GenBank/DDBJ databases">
        <title>Cephalotus genome sequencing.</title>
        <authorList>
            <person name="Fukushima K."/>
            <person name="Hasebe M."/>
            <person name="Fang X."/>
        </authorList>
    </citation>
    <scope>NUCLEOTIDE SEQUENCE [LARGE SCALE GENOMIC DNA]</scope>
    <source>
        <strain evidence="2">cv. St1</strain>
    </source>
</reference>
<evidence type="ECO:0000313" key="2">
    <source>
        <dbReference type="Proteomes" id="UP000187406"/>
    </source>
</evidence>
<name>A0A1Q3DDW6_CEPFO</name>
<organism evidence="1 2">
    <name type="scientific">Cephalotus follicularis</name>
    <name type="common">Albany pitcher plant</name>
    <dbReference type="NCBI Taxonomy" id="3775"/>
    <lineage>
        <taxon>Eukaryota</taxon>
        <taxon>Viridiplantae</taxon>
        <taxon>Streptophyta</taxon>
        <taxon>Embryophyta</taxon>
        <taxon>Tracheophyta</taxon>
        <taxon>Spermatophyta</taxon>
        <taxon>Magnoliopsida</taxon>
        <taxon>eudicotyledons</taxon>
        <taxon>Gunneridae</taxon>
        <taxon>Pentapetalae</taxon>
        <taxon>rosids</taxon>
        <taxon>fabids</taxon>
        <taxon>Oxalidales</taxon>
        <taxon>Cephalotaceae</taxon>
        <taxon>Cephalotus</taxon>
    </lineage>
</organism>
<dbReference type="InParanoid" id="A0A1Q3DDW6"/>
<accession>A0A1Q3DDW6</accession>
<comment type="caution">
    <text evidence="1">The sequence shown here is derived from an EMBL/GenBank/DDBJ whole genome shotgun (WGS) entry which is preliminary data.</text>
</comment>
<protein>
    <submittedName>
        <fullName evidence="1">DUF4219 domain-containing protein/UBN2 domain-containing protein</fullName>
    </submittedName>
</protein>
<dbReference type="EMBL" id="BDDD01006347">
    <property type="protein sequence ID" value="GAV90523.1"/>
    <property type="molecule type" value="Genomic_DNA"/>
</dbReference>
<gene>
    <name evidence="1" type="ORF">CFOL_v3_33932</name>
</gene>
<dbReference type="AlphaFoldDB" id="A0A1Q3DDW6"/>
<dbReference type="Proteomes" id="UP000187406">
    <property type="component" value="Unassembled WGS sequence"/>
</dbReference>
<dbReference type="OrthoDB" id="991447at2759"/>
<dbReference type="PANTHER" id="PTHR35317:SF23">
    <property type="entry name" value="OS04G0629600 PROTEIN"/>
    <property type="match status" value="1"/>
</dbReference>
<evidence type="ECO:0000313" key="1">
    <source>
        <dbReference type="EMBL" id="GAV90523.1"/>
    </source>
</evidence>
<dbReference type="PANTHER" id="PTHR35317">
    <property type="entry name" value="OS04G0629600 PROTEIN"/>
    <property type="match status" value="1"/>
</dbReference>
<keyword evidence="2" id="KW-1185">Reference proteome</keyword>
<dbReference type="Pfam" id="PF14223">
    <property type="entry name" value="Retrotran_gag_2"/>
    <property type="match status" value="1"/>
</dbReference>
<proteinExistence type="predicted"/>